<protein>
    <submittedName>
        <fullName evidence="1">Uncharacterized protein</fullName>
    </submittedName>
</protein>
<dbReference type="STRING" id="1855383.SAMN05216548_11635"/>
<gene>
    <name evidence="1" type="ORF">SAMN05216548_11635</name>
</gene>
<dbReference type="Proteomes" id="UP000199647">
    <property type="component" value="Unassembled WGS sequence"/>
</dbReference>
<accession>A0A1H9NIS2</accession>
<reference evidence="1 2" key="1">
    <citation type="submission" date="2016-10" db="EMBL/GenBank/DDBJ databases">
        <authorList>
            <person name="de Groot N.N."/>
        </authorList>
    </citation>
    <scope>NUCLEOTIDE SEQUENCE [LARGE SCALE GENOMIC DNA]</scope>
    <source>
        <strain evidence="1 2">A52C2</strain>
    </source>
</reference>
<dbReference type="EMBL" id="FOFG01000016">
    <property type="protein sequence ID" value="SER35874.1"/>
    <property type="molecule type" value="Genomic_DNA"/>
</dbReference>
<sequence length="126" mass="14137">MSAPAETDFDDWLIETFDNTGSFTVLIVLLGIGETEVALLRSAYLHVIGNDPRWADMVAMFSGAGVEWNGAVFFRAGEEGLVEDGEAKRRLASLVRHLHEDRTIIRDGEFFNRDGLRLSLEERVTH</sequence>
<keyword evidence="2" id="KW-1185">Reference proteome</keyword>
<name>A0A1H9NIS2_9HYPH</name>
<evidence type="ECO:0000313" key="2">
    <source>
        <dbReference type="Proteomes" id="UP000199647"/>
    </source>
</evidence>
<proteinExistence type="predicted"/>
<organism evidence="1 2">
    <name type="scientific">Faunimonas pinastri</name>
    <dbReference type="NCBI Taxonomy" id="1855383"/>
    <lineage>
        <taxon>Bacteria</taxon>
        <taxon>Pseudomonadati</taxon>
        <taxon>Pseudomonadota</taxon>
        <taxon>Alphaproteobacteria</taxon>
        <taxon>Hyphomicrobiales</taxon>
        <taxon>Afifellaceae</taxon>
        <taxon>Faunimonas</taxon>
    </lineage>
</organism>
<dbReference type="AlphaFoldDB" id="A0A1H9NIS2"/>
<dbReference type="OrthoDB" id="7771889at2"/>
<evidence type="ECO:0000313" key="1">
    <source>
        <dbReference type="EMBL" id="SER35874.1"/>
    </source>
</evidence>
<dbReference type="RefSeq" id="WP_092498919.1">
    <property type="nucleotide sequence ID" value="NZ_FOFG01000016.1"/>
</dbReference>